<dbReference type="PROSITE" id="PS51257">
    <property type="entry name" value="PROKAR_LIPOPROTEIN"/>
    <property type="match status" value="1"/>
</dbReference>
<sequence length="45" mass="5022">MKLCGCTHYFSHFDLITISGPALFGCTISGEDTSTHVHISFYRAR</sequence>
<reference evidence="1" key="2">
    <citation type="journal article" date="2015" name="Fish Shellfish Immunol.">
        <title>Early steps in the European eel (Anguilla anguilla)-Vibrio vulnificus interaction in the gills: Role of the RtxA13 toxin.</title>
        <authorList>
            <person name="Callol A."/>
            <person name="Pajuelo D."/>
            <person name="Ebbesson L."/>
            <person name="Teles M."/>
            <person name="MacKenzie S."/>
            <person name="Amaro C."/>
        </authorList>
    </citation>
    <scope>NUCLEOTIDE SEQUENCE</scope>
</reference>
<name>A0A0E9U8F7_ANGAN</name>
<organism evidence="1">
    <name type="scientific">Anguilla anguilla</name>
    <name type="common">European freshwater eel</name>
    <name type="synonym">Muraena anguilla</name>
    <dbReference type="NCBI Taxonomy" id="7936"/>
    <lineage>
        <taxon>Eukaryota</taxon>
        <taxon>Metazoa</taxon>
        <taxon>Chordata</taxon>
        <taxon>Craniata</taxon>
        <taxon>Vertebrata</taxon>
        <taxon>Euteleostomi</taxon>
        <taxon>Actinopterygii</taxon>
        <taxon>Neopterygii</taxon>
        <taxon>Teleostei</taxon>
        <taxon>Anguilliformes</taxon>
        <taxon>Anguillidae</taxon>
        <taxon>Anguilla</taxon>
    </lineage>
</organism>
<dbReference type="EMBL" id="GBXM01040600">
    <property type="protein sequence ID" value="JAH67977.1"/>
    <property type="molecule type" value="Transcribed_RNA"/>
</dbReference>
<proteinExistence type="predicted"/>
<reference evidence="1" key="1">
    <citation type="submission" date="2014-11" db="EMBL/GenBank/DDBJ databases">
        <authorList>
            <person name="Amaro Gonzalez C."/>
        </authorList>
    </citation>
    <scope>NUCLEOTIDE SEQUENCE</scope>
</reference>
<accession>A0A0E9U8F7</accession>
<dbReference type="EMBL" id="GBXM01047132">
    <property type="protein sequence ID" value="JAH61445.1"/>
    <property type="molecule type" value="Transcribed_RNA"/>
</dbReference>
<protein>
    <submittedName>
        <fullName evidence="1">Uncharacterized protein</fullName>
    </submittedName>
</protein>
<evidence type="ECO:0000313" key="1">
    <source>
        <dbReference type="EMBL" id="JAH61445.1"/>
    </source>
</evidence>
<dbReference type="AlphaFoldDB" id="A0A0E9U8F7"/>